<dbReference type="InterPro" id="IPR022078">
    <property type="entry name" value="CD99L2"/>
</dbReference>
<protein>
    <recommendedName>
        <fullName evidence="12">CD99 antigen-like protein 2</fullName>
    </recommendedName>
</protein>
<keyword evidence="4 9" id="KW-0732">Signal</keyword>
<dbReference type="OrthoDB" id="8963727at2759"/>
<evidence type="ECO:0000256" key="8">
    <source>
        <dbReference type="SAM" id="Phobius"/>
    </source>
</evidence>
<evidence type="ECO:0000256" key="5">
    <source>
        <dbReference type="ARBA" id="ARBA00022989"/>
    </source>
</evidence>
<dbReference type="AlphaFoldDB" id="A0A5N5JWD9"/>
<comment type="subcellular location">
    <subcellularLocation>
        <location evidence="1">Membrane</location>
        <topology evidence="1">Single-pass type I membrane protein</topology>
    </subcellularLocation>
</comment>
<evidence type="ECO:0000313" key="11">
    <source>
        <dbReference type="Proteomes" id="UP000327468"/>
    </source>
</evidence>
<name>A0A5N5JWD9_PANHP</name>
<dbReference type="GO" id="GO:0072683">
    <property type="term" value="P:T cell extravasation"/>
    <property type="evidence" value="ECO:0007669"/>
    <property type="project" value="TreeGrafter"/>
</dbReference>
<dbReference type="EMBL" id="VFJC01000027">
    <property type="protein sequence ID" value="KAB5523561.1"/>
    <property type="molecule type" value="Genomic_DNA"/>
</dbReference>
<proteinExistence type="inferred from homology"/>
<feature type="compositionally biased region" description="Polar residues" evidence="7">
    <location>
        <begin position="167"/>
        <end position="187"/>
    </location>
</feature>
<sequence>MTSYLWILLFGVLVITKAQDLSLSDALDDDDDKPPTSKPEQKPPKTGGDGLDLADALLPDPKKPDAEDPVQPVVPPKGGGGFSDTDLEEAGNDGYNPDVNPGGRSRGSAGDIPDTQDDNTKAAEGGQMAAIISAVAVAIFGAASSYFAYQKKKLCFKAQGGTDPESGRTQSTTQSDPQAYSNLLRSS</sequence>
<keyword evidence="11" id="KW-1185">Reference proteome</keyword>
<comment type="caution">
    <text evidence="10">The sequence shown here is derived from an EMBL/GenBank/DDBJ whole genome shotgun (WGS) entry which is preliminary data.</text>
</comment>
<keyword evidence="3 8" id="KW-0812">Transmembrane</keyword>
<feature type="signal peptide" evidence="9">
    <location>
        <begin position="1"/>
        <end position="18"/>
    </location>
</feature>
<feature type="compositionally biased region" description="Basic and acidic residues" evidence="7">
    <location>
        <begin position="33"/>
        <end position="43"/>
    </location>
</feature>
<organism evidence="10 11">
    <name type="scientific">Pangasianodon hypophthalmus</name>
    <name type="common">Striped catfish</name>
    <name type="synonym">Helicophagus hypophthalmus</name>
    <dbReference type="NCBI Taxonomy" id="310915"/>
    <lineage>
        <taxon>Eukaryota</taxon>
        <taxon>Metazoa</taxon>
        <taxon>Chordata</taxon>
        <taxon>Craniata</taxon>
        <taxon>Vertebrata</taxon>
        <taxon>Euteleostomi</taxon>
        <taxon>Actinopterygii</taxon>
        <taxon>Neopterygii</taxon>
        <taxon>Teleostei</taxon>
        <taxon>Ostariophysi</taxon>
        <taxon>Siluriformes</taxon>
        <taxon>Pangasiidae</taxon>
        <taxon>Pangasianodon</taxon>
    </lineage>
</organism>
<evidence type="ECO:0008006" key="12">
    <source>
        <dbReference type="Google" id="ProtNLM"/>
    </source>
</evidence>
<feature type="region of interest" description="Disordered" evidence="7">
    <location>
        <begin position="158"/>
        <end position="187"/>
    </location>
</feature>
<dbReference type="Pfam" id="PF12301">
    <property type="entry name" value="CD99L2"/>
    <property type="match status" value="1"/>
</dbReference>
<evidence type="ECO:0000256" key="1">
    <source>
        <dbReference type="ARBA" id="ARBA00004479"/>
    </source>
</evidence>
<evidence type="ECO:0000256" key="2">
    <source>
        <dbReference type="ARBA" id="ARBA00008763"/>
    </source>
</evidence>
<comment type="similarity">
    <text evidence="2">Belongs to the CD99 family.</text>
</comment>
<dbReference type="Proteomes" id="UP000327468">
    <property type="component" value="Chromosome 26"/>
</dbReference>
<keyword evidence="6 8" id="KW-0472">Membrane</keyword>
<dbReference type="PANTHER" id="PTHR15076:SF15">
    <property type="entry name" value="CD99 ANTIGEN"/>
    <property type="match status" value="1"/>
</dbReference>
<dbReference type="GO" id="GO:0034109">
    <property type="term" value="P:homotypic cell-cell adhesion"/>
    <property type="evidence" value="ECO:0007669"/>
    <property type="project" value="TreeGrafter"/>
</dbReference>
<accession>A0A5N5JWD9</accession>
<feature type="region of interest" description="Disordered" evidence="7">
    <location>
        <begin position="25"/>
        <end position="124"/>
    </location>
</feature>
<keyword evidence="5 8" id="KW-1133">Transmembrane helix</keyword>
<dbReference type="GO" id="GO:0005886">
    <property type="term" value="C:plasma membrane"/>
    <property type="evidence" value="ECO:0007669"/>
    <property type="project" value="TreeGrafter"/>
</dbReference>
<evidence type="ECO:0000256" key="7">
    <source>
        <dbReference type="SAM" id="MobiDB-lite"/>
    </source>
</evidence>
<dbReference type="PANTHER" id="PTHR15076">
    <property type="entry name" value="CD99/MIC2 PROTEIN RELATED"/>
    <property type="match status" value="1"/>
</dbReference>
<evidence type="ECO:0000256" key="6">
    <source>
        <dbReference type="ARBA" id="ARBA00023136"/>
    </source>
</evidence>
<reference evidence="10 11" key="1">
    <citation type="submission" date="2019-06" db="EMBL/GenBank/DDBJ databases">
        <title>A chromosome-scale genome assembly of the striped catfish, Pangasianodon hypophthalmus.</title>
        <authorList>
            <person name="Wen M."/>
            <person name="Zahm M."/>
            <person name="Roques C."/>
            <person name="Cabau C."/>
            <person name="Klopp C."/>
            <person name="Donnadieu C."/>
            <person name="Jouanno E."/>
            <person name="Avarre J.-C."/>
            <person name="Campet M."/>
            <person name="Ha T.T.T."/>
            <person name="Dugue R."/>
            <person name="Lampietro C."/>
            <person name="Louis A."/>
            <person name="Herpin A."/>
            <person name="Echchiki A."/>
            <person name="Berthelot C."/>
            <person name="Parey E."/>
            <person name="Roest-Crollius H."/>
            <person name="Braasch I."/>
            <person name="Postlethwait J."/>
            <person name="Bobe J."/>
            <person name="Montfort J."/>
            <person name="Bouchez O."/>
            <person name="Begum T."/>
            <person name="Schartl M."/>
            <person name="Guiguen Y."/>
        </authorList>
    </citation>
    <scope>NUCLEOTIDE SEQUENCE [LARGE SCALE GENOMIC DNA]</scope>
    <source>
        <strain evidence="10 11">Indonesia</strain>
        <tissue evidence="10">Blood</tissue>
    </source>
</reference>
<evidence type="ECO:0000256" key="9">
    <source>
        <dbReference type="SAM" id="SignalP"/>
    </source>
</evidence>
<gene>
    <name evidence="10" type="ORF">PHYPO_G00153970</name>
</gene>
<dbReference type="GO" id="GO:2000391">
    <property type="term" value="P:positive regulation of neutrophil extravasation"/>
    <property type="evidence" value="ECO:0007669"/>
    <property type="project" value="TreeGrafter"/>
</dbReference>
<evidence type="ECO:0000256" key="4">
    <source>
        <dbReference type="ARBA" id="ARBA00022729"/>
    </source>
</evidence>
<feature type="transmembrane region" description="Helical" evidence="8">
    <location>
        <begin position="128"/>
        <end position="149"/>
    </location>
</feature>
<evidence type="ECO:0000256" key="3">
    <source>
        <dbReference type="ARBA" id="ARBA00022692"/>
    </source>
</evidence>
<evidence type="ECO:0000313" key="10">
    <source>
        <dbReference type="EMBL" id="KAB5523561.1"/>
    </source>
</evidence>
<feature type="chain" id="PRO_5024398639" description="CD99 antigen-like protein 2" evidence="9">
    <location>
        <begin position="19"/>
        <end position="187"/>
    </location>
</feature>